<evidence type="ECO:0000313" key="3">
    <source>
        <dbReference type="Proteomes" id="UP000594262"/>
    </source>
</evidence>
<proteinExistence type="predicted"/>
<feature type="region of interest" description="Disordered" evidence="1">
    <location>
        <begin position="1"/>
        <end position="62"/>
    </location>
</feature>
<sequence length="248" mass="28388">MQTESHDLKGNKAELVKNSPKSTQLETYNNEQTKKIKQPVKHTVDMEVQTETPREPTLKDSPLVIKSSYRHQNKAFSSQIKCSSSRDPRMLEERSTKEKFDIDSKPTRQGTSNRSLKAYKRTSVHLNPPPQKSVCFSKSTTSDEDAEYEEMILVSPLQRKHFKPSSMLELIEGIQPRSTSTSVDQYSMKQSSSLKSRSTTSTNSYSKTKPKELDKVYGKRTTTNSKTKSSKKDEDMLERKMLDDLFFA</sequence>
<accession>A0A7M5U1W6</accession>
<feature type="compositionally biased region" description="Low complexity" evidence="1">
    <location>
        <begin position="191"/>
        <end position="207"/>
    </location>
</feature>
<dbReference type="AlphaFoldDB" id="A0A7M5U1W6"/>
<dbReference type="EnsemblMetazoa" id="CLYHEMT005095.1">
    <property type="protein sequence ID" value="CLYHEMP005095.1"/>
    <property type="gene ID" value="CLYHEMG005095"/>
</dbReference>
<feature type="compositionally biased region" description="Polar residues" evidence="1">
    <location>
        <begin position="176"/>
        <end position="190"/>
    </location>
</feature>
<evidence type="ECO:0000256" key="1">
    <source>
        <dbReference type="SAM" id="MobiDB-lite"/>
    </source>
</evidence>
<feature type="region of interest" description="Disordered" evidence="1">
    <location>
        <begin position="173"/>
        <end position="235"/>
    </location>
</feature>
<keyword evidence="3" id="KW-1185">Reference proteome</keyword>
<feature type="region of interest" description="Disordered" evidence="1">
    <location>
        <begin position="75"/>
        <end position="141"/>
    </location>
</feature>
<feature type="compositionally biased region" description="Basic and acidic residues" evidence="1">
    <location>
        <begin position="1"/>
        <end position="15"/>
    </location>
</feature>
<feature type="compositionally biased region" description="Polar residues" evidence="1">
    <location>
        <begin position="19"/>
        <end position="31"/>
    </location>
</feature>
<name>A0A7M5U1W6_9CNID</name>
<reference evidence="2" key="1">
    <citation type="submission" date="2021-01" db="UniProtKB">
        <authorList>
            <consortium name="EnsemblMetazoa"/>
        </authorList>
    </citation>
    <scope>IDENTIFICATION</scope>
</reference>
<feature type="compositionally biased region" description="Basic and acidic residues" evidence="1">
    <location>
        <begin position="84"/>
        <end position="106"/>
    </location>
</feature>
<organism evidence="2 3">
    <name type="scientific">Clytia hemisphaerica</name>
    <dbReference type="NCBI Taxonomy" id="252671"/>
    <lineage>
        <taxon>Eukaryota</taxon>
        <taxon>Metazoa</taxon>
        <taxon>Cnidaria</taxon>
        <taxon>Hydrozoa</taxon>
        <taxon>Hydroidolina</taxon>
        <taxon>Leptothecata</taxon>
        <taxon>Obeliida</taxon>
        <taxon>Clytiidae</taxon>
        <taxon>Clytia</taxon>
    </lineage>
</organism>
<dbReference type="Proteomes" id="UP000594262">
    <property type="component" value="Unplaced"/>
</dbReference>
<evidence type="ECO:0000313" key="2">
    <source>
        <dbReference type="EnsemblMetazoa" id="CLYHEMP005095.1"/>
    </source>
</evidence>
<protein>
    <submittedName>
        <fullName evidence="2">Uncharacterized protein</fullName>
    </submittedName>
</protein>